<organism evidence="1 2">
    <name type="scientific">Arctium lappa</name>
    <name type="common">Greater burdock</name>
    <name type="synonym">Lappa major</name>
    <dbReference type="NCBI Taxonomy" id="4217"/>
    <lineage>
        <taxon>Eukaryota</taxon>
        <taxon>Viridiplantae</taxon>
        <taxon>Streptophyta</taxon>
        <taxon>Embryophyta</taxon>
        <taxon>Tracheophyta</taxon>
        <taxon>Spermatophyta</taxon>
        <taxon>Magnoliopsida</taxon>
        <taxon>eudicotyledons</taxon>
        <taxon>Gunneridae</taxon>
        <taxon>Pentapetalae</taxon>
        <taxon>asterids</taxon>
        <taxon>campanulids</taxon>
        <taxon>Asterales</taxon>
        <taxon>Asteraceae</taxon>
        <taxon>Carduoideae</taxon>
        <taxon>Cardueae</taxon>
        <taxon>Arctiinae</taxon>
        <taxon>Arctium</taxon>
    </lineage>
</organism>
<evidence type="ECO:0000313" key="1">
    <source>
        <dbReference type="EMBL" id="KAI3680944.1"/>
    </source>
</evidence>
<dbReference type="EMBL" id="CM042059">
    <property type="protein sequence ID" value="KAI3680944.1"/>
    <property type="molecule type" value="Genomic_DNA"/>
</dbReference>
<proteinExistence type="predicted"/>
<comment type="caution">
    <text evidence="1">The sequence shown here is derived from an EMBL/GenBank/DDBJ whole genome shotgun (WGS) entry which is preliminary data.</text>
</comment>
<accession>A0ACB8Y7B6</accession>
<sequence>MQELRSQLQEQEKLYAKFSKCEFWLKEVQFLGHMVNERGIQVDPAKNFSKIKSPITALTRKGKKFEWGKEQEQAFHTLKGKLSSAPILSLPDETEGFTVYSDASKLGLGCVLMQYDKVIAYASRQLKENEKKYSTHDLELAAVVFALKIWRHYFYVEIKEAQASAITEEHIKKERMVGQTKFLETDNKECRRFNGRLRVPLVSGHREVLLSEAHKSKYSIHPGMDKMYRDLKLLYWWPGMKKDVRNFVEKCIACLQVKAEHQKPFGGLQPLEIPMWKWDHITMDFVMKLPRTKKGNDSIWKELGSRINLSTAYHPQTDGQSERTIRILEDMLRACVIDLGGGWDDHLPLIEFSYNNSYHASLKVAPYEVLYGRKCRTPVCWDNFENKGMTGPELIQQTSEKVKQIRERLQAAQDRQKSYANKRRKHIEFQVGDRVMLKVAPWKGLIRFGRRGKLSPNDIGPFQIIQRVGEVAYRLEMPAELQKIHSTFHVSNLRKCLADEEMKVPMDEIQVNEKLTYVNNQKG</sequence>
<reference evidence="2" key="1">
    <citation type="journal article" date="2022" name="Mol. Ecol. Resour.">
        <title>The genomes of chicory, endive, great burdock and yacon provide insights into Asteraceae palaeo-polyploidization history and plant inulin production.</title>
        <authorList>
            <person name="Fan W."/>
            <person name="Wang S."/>
            <person name="Wang H."/>
            <person name="Wang A."/>
            <person name="Jiang F."/>
            <person name="Liu H."/>
            <person name="Zhao H."/>
            <person name="Xu D."/>
            <person name="Zhang Y."/>
        </authorList>
    </citation>
    <scope>NUCLEOTIDE SEQUENCE [LARGE SCALE GENOMIC DNA]</scope>
    <source>
        <strain evidence="2">cv. Niubang</strain>
    </source>
</reference>
<gene>
    <name evidence="1" type="ORF">L6452_35724</name>
</gene>
<name>A0ACB8Y7B6_ARCLA</name>
<keyword evidence="2" id="KW-1185">Reference proteome</keyword>
<dbReference type="Proteomes" id="UP001055879">
    <property type="component" value="Linkage Group LG13"/>
</dbReference>
<reference evidence="1 2" key="2">
    <citation type="journal article" date="2022" name="Mol. Ecol. Resour.">
        <title>The genomes of chicory, endive, great burdock and yacon provide insights into Asteraceae paleo-polyploidization history and plant inulin production.</title>
        <authorList>
            <person name="Fan W."/>
            <person name="Wang S."/>
            <person name="Wang H."/>
            <person name="Wang A."/>
            <person name="Jiang F."/>
            <person name="Liu H."/>
            <person name="Zhao H."/>
            <person name="Xu D."/>
            <person name="Zhang Y."/>
        </authorList>
    </citation>
    <scope>NUCLEOTIDE SEQUENCE [LARGE SCALE GENOMIC DNA]</scope>
    <source>
        <strain evidence="2">cv. Niubang</strain>
    </source>
</reference>
<evidence type="ECO:0000313" key="2">
    <source>
        <dbReference type="Proteomes" id="UP001055879"/>
    </source>
</evidence>
<protein>
    <submittedName>
        <fullName evidence="1">Uncharacterized protein</fullName>
    </submittedName>
</protein>